<dbReference type="EMBL" id="JAGKHQ010000008">
    <property type="protein sequence ID" value="KAG7511043.1"/>
    <property type="molecule type" value="Genomic_DNA"/>
</dbReference>
<evidence type="ECO:0000313" key="1">
    <source>
        <dbReference type="EMBL" id="KAG7511043.1"/>
    </source>
</evidence>
<name>A0AAV6S0Z9_SOLSE</name>
<sequence>MLPSSPTTEHGADAACSYWPELLSITAAEKPRGAAAAAAALSCGCTTQRCEVKGEEESSAEPLKSAYAQAR</sequence>
<evidence type="ECO:0000313" key="2">
    <source>
        <dbReference type="Proteomes" id="UP000693946"/>
    </source>
</evidence>
<organism evidence="1 2">
    <name type="scientific">Solea senegalensis</name>
    <name type="common">Senegalese sole</name>
    <dbReference type="NCBI Taxonomy" id="28829"/>
    <lineage>
        <taxon>Eukaryota</taxon>
        <taxon>Metazoa</taxon>
        <taxon>Chordata</taxon>
        <taxon>Craniata</taxon>
        <taxon>Vertebrata</taxon>
        <taxon>Euteleostomi</taxon>
        <taxon>Actinopterygii</taxon>
        <taxon>Neopterygii</taxon>
        <taxon>Teleostei</taxon>
        <taxon>Neoteleostei</taxon>
        <taxon>Acanthomorphata</taxon>
        <taxon>Carangaria</taxon>
        <taxon>Pleuronectiformes</taxon>
        <taxon>Pleuronectoidei</taxon>
        <taxon>Soleidae</taxon>
        <taxon>Solea</taxon>
    </lineage>
</organism>
<dbReference type="AlphaFoldDB" id="A0AAV6S0Z9"/>
<accession>A0AAV6S0Z9</accession>
<comment type="caution">
    <text evidence="1">The sequence shown here is derived from an EMBL/GenBank/DDBJ whole genome shotgun (WGS) entry which is preliminary data.</text>
</comment>
<protein>
    <submittedName>
        <fullName evidence="1">Uncharacterized protein</fullName>
    </submittedName>
</protein>
<reference evidence="1 2" key="1">
    <citation type="journal article" date="2021" name="Sci. Rep.">
        <title>Chromosome anchoring in Senegalese sole (Solea senegalensis) reveals sex-associated markers and genome rearrangements in flatfish.</title>
        <authorList>
            <person name="Guerrero-Cozar I."/>
            <person name="Gomez-Garrido J."/>
            <person name="Berbel C."/>
            <person name="Martinez-Blanch J.F."/>
            <person name="Alioto T."/>
            <person name="Claros M.G."/>
            <person name="Gagnaire P.A."/>
            <person name="Manchado M."/>
        </authorList>
    </citation>
    <scope>NUCLEOTIDE SEQUENCE [LARGE SCALE GENOMIC DNA]</scope>
    <source>
        <strain evidence="1">Sse05_10M</strain>
    </source>
</reference>
<proteinExistence type="predicted"/>
<dbReference type="Proteomes" id="UP000693946">
    <property type="component" value="Linkage Group LG16"/>
</dbReference>
<gene>
    <name evidence="1" type="ORF">JOB18_038760</name>
</gene>
<keyword evidence="2" id="KW-1185">Reference proteome</keyword>